<sequence length="187" mass="20429">MQTIELTCEPALDRAVRAVWRQLADGGVDSVADNPHPGHRPHLTLAACGAITPDALERVRAVLGGAVPVAVRLSGLLTFSARSRRRVLTWGVVPSPDLVDLHRAVWQELATAPDPDEHYLPGRWMPHLGLTRRLEPPALTLAHDILGRHPDLTGAFDAARTFDSDRQQTTWLTPVRTVPEVSGAQHP</sequence>
<comment type="caution">
    <text evidence="1">The sequence shown here is derived from an EMBL/GenBank/DDBJ whole genome shotgun (WGS) entry which is preliminary data.</text>
</comment>
<dbReference type="RefSeq" id="WP_345701579.1">
    <property type="nucleotide sequence ID" value="NZ_BAABIS010000001.1"/>
</dbReference>
<protein>
    <submittedName>
        <fullName evidence="1">2'-5' RNA ligase family protein</fullName>
    </submittedName>
</protein>
<evidence type="ECO:0000313" key="1">
    <source>
        <dbReference type="EMBL" id="GAA4884741.1"/>
    </source>
</evidence>
<accession>A0ABP9EWY2</accession>
<dbReference type="Gene3D" id="3.90.1140.10">
    <property type="entry name" value="Cyclic phosphodiesterase"/>
    <property type="match status" value="1"/>
</dbReference>
<organism evidence="1 2">
    <name type="scientific">Kitasatospora terrestris</name>
    <dbReference type="NCBI Taxonomy" id="258051"/>
    <lineage>
        <taxon>Bacteria</taxon>
        <taxon>Bacillati</taxon>
        <taxon>Actinomycetota</taxon>
        <taxon>Actinomycetes</taxon>
        <taxon>Kitasatosporales</taxon>
        <taxon>Streptomycetaceae</taxon>
        <taxon>Kitasatospora</taxon>
    </lineage>
</organism>
<dbReference type="InterPro" id="IPR009097">
    <property type="entry name" value="Cyclic_Pdiesterase"/>
</dbReference>
<keyword evidence="2" id="KW-1185">Reference proteome</keyword>
<dbReference type="GO" id="GO:0016874">
    <property type="term" value="F:ligase activity"/>
    <property type="evidence" value="ECO:0007669"/>
    <property type="project" value="UniProtKB-KW"/>
</dbReference>
<dbReference type="Proteomes" id="UP001501752">
    <property type="component" value="Unassembled WGS sequence"/>
</dbReference>
<dbReference type="SUPFAM" id="SSF55144">
    <property type="entry name" value="LigT-like"/>
    <property type="match status" value="1"/>
</dbReference>
<evidence type="ECO:0000313" key="2">
    <source>
        <dbReference type="Proteomes" id="UP001501752"/>
    </source>
</evidence>
<dbReference type="Pfam" id="PF13563">
    <property type="entry name" value="2_5_RNA_ligase2"/>
    <property type="match status" value="1"/>
</dbReference>
<keyword evidence="1" id="KW-0436">Ligase</keyword>
<gene>
    <name evidence="1" type="ORF">GCM10023235_77100</name>
</gene>
<proteinExistence type="predicted"/>
<reference evidence="2" key="1">
    <citation type="journal article" date="2019" name="Int. J. Syst. Evol. Microbiol.">
        <title>The Global Catalogue of Microorganisms (GCM) 10K type strain sequencing project: providing services to taxonomists for standard genome sequencing and annotation.</title>
        <authorList>
            <consortium name="The Broad Institute Genomics Platform"/>
            <consortium name="The Broad Institute Genome Sequencing Center for Infectious Disease"/>
            <person name="Wu L."/>
            <person name="Ma J."/>
        </authorList>
    </citation>
    <scope>NUCLEOTIDE SEQUENCE [LARGE SCALE GENOMIC DNA]</scope>
    <source>
        <strain evidence="2">JCM 13006</strain>
    </source>
</reference>
<dbReference type="EMBL" id="BAABIS010000001">
    <property type="protein sequence ID" value="GAA4884741.1"/>
    <property type="molecule type" value="Genomic_DNA"/>
</dbReference>
<name>A0ABP9EWY2_9ACTN</name>